<dbReference type="PRINTS" id="PR00984">
    <property type="entry name" value="TRNASYNTHILE"/>
</dbReference>
<evidence type="ECO:0000256" key="9">
    <source>
        <dbReference type="ARBA" id="ARBA00023146"/>
    </source>
</evidence>
<dbReference type="Proteomes" id="UP000054705">
    <property type="component" value="Unassembled WGS sequence"/>
</dbReference>
<dbReference type="EC" id="6.1.1.5" evidence="2 12"/>
<dbReference type="AlphaFoldDB" id="A0A101HUY2"/>
<dbReference type="GO" id="GO:0002161">
    <property type="term" value="F:aminoacyl-tRNA deacylase activity"/>
    <property type="evidence" value="ECO:0007669"/>
    <property type="project" value="InterPro"/>
</dbReference>
<evidence type="ECO:0000256" key="2">
    <source>
        <dbReference type="ARBA" id="ARBA00013165"/>
    </source>
</evidence>
<evidence type="ECO:0000313" key="16">
    <source>
        <dbReference type="Proteomes" id="UP000054705"/>
    </source>
</evidence>
<comment type="caution">
    <text evidence="15">The sequence shown here is derived from an EMBL/GenBank/DDBJ whole genome shotgun (WGS) entry which is preliminary data.</text>
</comment>
<dbReference type="NCBIfam" id="TIGR00392">
    <property type="entry name" value="ileS"/>
    <property type="match status" value="1"/>
</dbReference>
<dbReference type="Gene3D" id="3.90.740.10">
    <property type="entry name" value="Valyl/Leucyl/Isoleucyl-tRNA synthetase, editing domain"/>
    <property type="match status" value="1"/>
</dbReference>
<dbReference type="PANTHER" id="PTHR42765">
    <property type="entry name" value="SOLEUCYL-TRNA SYNTHETASE"/>
    <property type="match status" value="1"/>
</dbReference>
<evidence type="ECO:0000256" key="1">
    <source>
        <dbReference type="ARBA" id="ARBA00006887"/>
    </source>
</evidence>
<dbReference type="GO" id="GO:0005829">
    <property type="term" value="C:cytosol"/>
    <property type="evidence" value="ECO:0007669"/>
    <property type="project" value="TreeGrafter"/>
</dbReference>
<evidence type="ECO:0000313" key="15">
    <source>
        <dbReference type="EMBL" id="KUK83596.1"/>
    </source>
</evidence>
<keyword evidence="6 13" id="KW-0547">Nucleotide-binding</keyword>
<reference evidence="16" key="1">
    <citation type="journal article" date="2015" name="MBio">
        <title>Genome-Resolved Metagenomic Analysis Reveals Roles for Candidate Phyla and Other Microbial Community Members in Biogeochemical Transformations in Oil Reservoirs.</title>
        <authorList>
            <person name="Hu P."/>
            <person name="Tom L."/>
            <person name="Singh A."/>
            <person name="Thomas B.C."/>
            <person name="Baker B.J."/>
            <person name="Piceno Y.M."/>
            <person name="Andersen G.L."/>
            <person name="Banfield J.F."/>
        </authorList>
    </citation>
    <scope>NUCLEOTIDE SEQUENCE [LARGE SCALE GENOMIC DNA]</scope>
</reference>
<evidence type="ECO:0000256" key="8">
    <source>
        <dbReference type="ARBA" id="ARBA00022917"/>
    </source>
</evidence>
<evidence type="ECO:0000256" key="12">
    <source>
        <dbReference type="NCBIfam" id="TIGR00392"/>
    </source>
</evidence>
<accession>A0A101HUY2</accession>
<keyword evidence="8 13" id="KW-0648">Protein biosynthesis</keyword>
<dbReference type="FunFam" id="3.40.50.620:FF:000152">
    <property type="entry name" value="Isoleucine--tRNA ligase"/>
    <property type="match status" value="1"/>
</dbReference>
<dbReference type="SUPFAM" id="SSF52374">
    <property type="entry name" value="Nucleotidylyl transferase"/>
    <property type="match status" value="1"/>
</dbReference>
<dbReference type="GO" id="GO:0004822">
    <property type="term" value="F:isoleucine-tRNA ligase activity"/>
    <property type="evidence" value="ECO:0007669"/>
    <property type="project" value="UniProtKB-UniRule"/>
</dbReference>
<dbReference type="InterPro" id="IPR001412">
    <property type="entry name" value="aa-tRNA-synth_I_CS"/>
</dbReference>
<evidence type="ECO:0000256" key="4">
    <source>
        <dbReference type="ARBA" id="ARBA00022490"/>
    </source>
</evidence>
<evidence type="ECO:0000256" key="10">
    <source>
        <dbReference type="ARBA" id="ARBA00025217"/>
    </source>
</evidence>
<evidence type="ECO:0000256" key="7">
    <source>
        <dbReference type="ARBA" id="ARBA00022840"/>
    </source>
</evidence>
<comment type="function">
    <text evidence="10">Catalyzes the attachment of isoleucine to tRNA(Ile). As IleRS can inadvertently accommodate and process structurally similar amino acids such as valine, to avoid such errors it has two additional distinct tRNA(Ile)-dependent editing activities. One activity is designated as 'pretransfer' editing and involves the hydrolysis of activated Val-AMP. The other activity is designated 'posttransfer' editing and involves deacylation of mischarged Val-tRNA(Ile).</text>
</comment>
<dbReference type="InterPro" id="IPR002301">
    <property type="entry name" value="Ile-tRNA-ligase"/>
</dbReference>
<dbReference type="Pfam" id="PF00133">
    <property type="entry name" value="tRNA-synt_1"/>
    <property type="match status" value="1"/>
</dbReference>
<evidence type="ECO:0000256" key="13">
    <source>
        <dbReference type="RuleBase" id="RU363035"/>
    </source>
</evidence>
<protein>
    <recommendedName>
        <fullName evidence="3 12">Isoleucine--tRNA ligase</fullName>
        <ecNumber evidence="2 12">6.1.1.5</ecNumber>
    </recommendedName>
</protein>
<dbReference type="Gene3D" id="1.10.10.830">
    <property type="entry name" value="Ile-tRNA synthetase CP2 domain-like"/>
    <property type="match status" value="1"/>
</dbReference>
<comment type="catalytic activity">
    <reaction evidence="11">
        <text>tRNA(Ile) + L-isoleucine + ATP = L-isoleucyl-tRNA(Ile) + AMP + diphosphate</text>
        <dbReference type="Rhea" id="RHEA:11060"/>
        <dbReference type="Rhea" id="RHEA-COMP:9666"/>
        <dbReference type="Rhea" id="RHEA-COMP:9695"/>
        <dbReference type="ChEBI" id="CHEBI:30616"/>
        <dbReference type="ChEBI" id="CHEBI:33019"/>
        <dbReference type="ChEBI" id="CHEBI:58045"/>
        <dbReference type="ChEBI" id="CHEBI:78442"/>
        <dbReference type="ChEBI" id="CHEBI:78528"/>
        <dbReference type="ChEBI" id="CHEBI:456215"/>
        <dbReference type="EC" id="6.1.1.5"/>
    </reaction>
</comment>
<evidence type="ECO:0000256" key="5">
    <source>
        <dbReference type="ARBA" id="ARBA00022598"/>
    </source>
</evidence>
<dbReference type="InterPro" id="IPR014729">
    <property type="entry name" value="Rossmann-like_a/b/a_fold"/>
</dbReference>
<sequence>MDYSKTLNLPKTDFPMRANLPRREPEFLKFWEDIDIYRRVQEKNKGRPKFILHDGPPYANGHIHLGTLLNKVLKDIVVKFHSMSGYDAPYVPGWDTHGLPIEQQAIKTFGINRHQIHPVAFRDKCREFALKFVDIQREEFKRLGVRGQWDHPYLTLMPHFEARQIGIFGAMAEKGYIYKDLKSVYWCAGCETALAEAEVEYGDKKSTSIYVKFPVRDGKGILPVDDTYVVIWTTTPWTLPANTAICLHPEYAYVLVRAGREKYLVAKELKDSFLEVTGFDARDTEVLKEFKGRELERVECGHPFVDRVSLLILGDHVTLEQGTGCVHTAPGHGLEDFMVGKKYGLPVISPVDGKGRFTEEGGIFAGQFYRDADEEVLAELVRRGNLMHRSKIVHQYPHCWRCKNPVFFRATEQWFASIDGFRRAALDAIHRVRWIPDWGRERIYNMVDGRIDWCISRQRSWGVPIPIFYCKNCEKEIINDRTISHLQKLFREYGSDVWFAREAAELMPAGIKCG</sequence>
<feature type="domain" description="Aminoacyl-tRNA synthetase class Ia" evidence="14">
    <location>
        <begin position="27"/>
        <end position="507"/>
    </location>
</feature>
<dbReference type="Gene3D" id="3.40.50.620">
    <property type="entry name" value="HUPs"/>
    <property type="match status" value="1"/>
</dbReference>
<dbReference type="GO" id="GO:0005524">
    <property type="term" value="F:ATP binding"/>
    <property type="evidence" value="ECO:0007669"/>
    <property type="project" value="UniProtKB-KW"/>
</dbReference>
<evidence type="ECO:0000256" key="11">
    <source>
        <dbReference type="ARBA" id="ARBA00048359"/>
    </source>
</evidence>
<comment type="similarity">
    <text evidence="1">Belongs to the class-I aminoacyl-tRNA synthetase family. IleS type 1 subfamily.</text>
</comment>
<keyword evidence="9 13" id="KW-0030">Aminoacyl-tRNA synthetase</keyword>
<keyword evidence="5 13" id="KW-0436">Ligase</keyword>
<proteinExistence type="inferred from homology"/>
<name>A0A101HUY2_9FIRM</name>
<dbReference type="PROSITE" id="PS00178">
    <property type="entry name" value="AA_TRNA_LIGASE_I"/>
    <property type="match status" value="1"/>
</dbReference>
<evidence type="ECO:0000259" key="14">
    <source>
        <dbReference type="Pfam" id="PF00133"/>
    </source>
</evidence>
<dbReference type="PANTHER" id="PTHR42765:SF1">
    <property type="entry name" value="ISOLEUCINE--TRNA LIGASE, MITOCHONDRIAL"/>
    <property type="match status" value="1"/>
</dbReference>
<dbReference type="InterPro" id="IPR002300">
    <property type="entry name" value="aa-tRNA-synth_Ia"/>
</dbReference>
<gene>
    <name evidence="15" type="ORF">XD97_0139</name>
</gene>
<organism evidence="15 16">
    <name type="scientific">Pelotomaculum thermopropionicum</name>
    <dbReference type="NCBI Taxonomy" id="110500"/>
    <lineage>
        <taxon>Bacteria</taxon>
        <taxon>Bacillati</taxon>
        <taxon>Bacillota</taxon>
        <taxon>Clostridia</taxon>
        <taxon>Eubacteriales</taxon>
        <taxon>Desulfotomaculaceae</taxon>
        <taxon>Pelotomaculum</taxon>
    </lineage>
</organism>
<dbReference type="SUPFAM" id="SSF50677">
    <property type="entry name" value="ValRS/IleRS/LeuRS editing domain"/>
    <property type="match status" value="1"/>
</dbReference>
<keyword evidence="4" id="KW-0963">Cytoplasm</keyword>
<dbReference type="GO" id="GO:0006428">
    <property type="term" value="P:isoleucyl-tRNA aminoacylation"/>
    <property type="evidence" value="ECO:0007669"/>
    <property type="project" value="UniProtKB-UniRule"/>
</dbReference>
<feature type="non-terminal residue" evidence="15">
    <location>
        <position position="514"/>
    </location>
</feature>
<keyword evidence="7 13" id="KW-0067">ATP-binding</keyword>
<evidence type="ECO:0000256" key="6">
    <source>
        <dbReference type="ARBA" id="ARBA00022741"/>
    </source>
</evidence>
<dbReference type="EMBL" id="LGGS01000023">
    <property type="protein sequence ID" value="KUK83596.1"/>
    <property type="molecule type" value="Genomic_DNA"/>
</dbReference>
<dbReference type="InterPro" id="IPR050081">
    <property type="entry name" value="Ile-tRNA_ligase"/>
</dbReference>
<evidence type="ECO:0000256" key="3">
    <source>
        <dbReference type="ARBA" id="ARBA00022009"/>
    </source>
</evidence>
<dbReference type="InterPro" id="IPR009008">
    <property type="entry name" value="Val/Leu/Ile-tRNA-synth_edit"/>
</dbReference>
<dbReference type="FunFam" id="3.90.740.10:FF:000006">
    <property type="entry name" value="Isoleucine--tRNA ligase"/>
    <property type="match status" value="1"/>
</dbReference>